<dbReference type="GO" id="GO:0016491">
    <property type="term" value="F:oxidoreductase activity"/>
    <property type="evidence" value="ECO:0007669"/>
    <property type="project" value="UniProtKB-KW"/>
</dbReference>
<keyword evidence="3" id="KW-0560">Oxidoreductase</keyword>
<dbReference type="OrthoDB" id="191139at2759"/>
<dbReference type="Pfam" id="PF00106">
    <property type="entry name" value="adh_short"/>
    <property type="match status" value="1"/>
</dbReference>
<keyword evidence="5" id="KW-1185">Reference proteome</keyword>
<evidence type="ECO:0008006" key="6">
    <source>
        <dbReference type="Google" id="ProtNLM"/>
    </source>
</evidence>
<dbReference type="InterPro" id="IPR002347">
    <property type="entry name" value="SDR_fam"/>
</dbReference>
<dbReference type="PANTHER" id="PTHR24320">
    <property type="entry name" value="RETINOL DEHYDROGENASE"/>
    <property type="match status" value="1"/>
</dbReference>
<dbReference type="PRINTS" id="PR00081">
    <property type="entry name" value="GDHRDH"/>
</dbReference>
<accession>A0A194V0U3</accession>
<dbReference type="SUPFAM" id="SSF51735">
    <property type="entry name" value="NAD(P)-binding Rossmann-fold domains"/>
    <property type="match status" value="1"/>
</dbReference>
<protein>
    <recommendedName>
        <fullName evidence="6">Short-chain dehydrogenase</fullName>
    </recommendedName>
</protein>
<dbReference type="STRING" id="694573.A0A194V0U3"/>
<evidence type="ECO:0000256" key="1">
    <source>
        <dbReference type="ARBA" id="ARBA00006484"/>
    </source>
</evidence>
<dbReference type="Proteomes" id="UP000078576">
    <property type="component" value="Unassembled WGS sequence"/>
</dbReference>
<proteinExistence type="inferred from homology"/>
<dbReference type="AlphaFoldDB" id="A0A194V0U3"/>
<dbReference type="EMBL" id="KN714701">
    <property type="protein sequence ID" value="KUI57542.1"/>
    <property type="molecule type" value="Genomic_DNA"/>
</dbReference>
<reference evidence="5" key="1">
    <citation type="submission" date="2014-12" db="EMBL/GenBank/DDBJ databases">
        <title>Genome Sequence of Valsa Canker Pathogens Uncovers a Specific Adaption of Colonization on Woody Bark.</title>
        <authorList>
            <person name="Yin Z."/>
            <person name="Liu H."/>
            <person name="Gao X."/>
            <person name="Li Z."/>
            <person name="Song N."/>
            <person name="Ke X."/>
            <person name="Dai Q."/>
            <person name="Wu Y."/>
            <person name="Sun Y."/>
            <person name="Xu J.-R."/>
            <person name="Kang Z.K."/>
            <person name="Wang L."/>
            <person name="Huang L."/>
        </authorList>
    </citation>
    <scope>NUCLEOTIDE SEQUENCE [LARGE SCALE GENOMIC DNA]</scope>
    <source>
        <strain evidence="5">SXYL134</strain>
    </source>
</reference>
<evidence type="ECO:0000256" key="2">
    <source>
        <dbReference type="ARBA" id="ARBA00022857"/>
    </source>
</evidence>
<sequence length="331" mass="36437">MPQSLSSTLTQVFPPKPTFTEKDLPNLKEKVYIVTGANTGTGKELTRLLYSKNARVYMLARSEDKTSAAIADIQKTTPSSTGALIFLKLDLADLSTIKATAERFLALETKLHVLFNNAGVLSPTVQLATTKQRHELHVGVNCLGTFLLTELLTPALVATAGSEPPGTVRVVWVASSATEIFAENRIGIRPETLSLDALEPRSRNMPYWLSKVGNWAHGVEYARRHRDDGVVSVPLNPGNLQSDLYRDAGLAMRFMSKLMMYPPLNGAYTELFAGLSPDITIEKTGCWVVPFGRIYPIRDDLDFATRTEAEGGTGGALKFWEWSEAQVKPYM</sequence>
<name>A0A194V0U3_CYTMA</name>
<keyword evidence="2" id="KW-0521">NADP</keyword>
<dbReference type="InterPro" id="IPR036291">
    <property type="entry name" value="NAD(P)-bd_dom_sf"/>
</dbReference>
<dbReference type="Gene3D" id="3.40.50.720">
    <property type="entry name" value="NAD(P)-binding Rossmann-like Domain"/>
    <property type="match status" value="1"/>
</dbReference>
<evidence type="ECO:0000256" key="3">
    <source>
        <dbReference type="ARBA" id="ARBA00023002"/>
    </source>
</evidence>
<gene>
    <name evidence="4" type="ORF">VP1G_04875</name>
</gene>
<evidence type="ECO:0000313" key="4">
    <source>
        <dbReference type="EMBL" id="KUI57542.1"/>
    </source>
</evidence>
<comment type="similarity">
    <text evidence="1">Belongs to the short-chain dehydrogenases/reductases (SDR) family.</text>
</comment>
<organism evidence="4 5">
    <name type="scientific">Cytospora mali</name>
    <name type="common">Apple Valsa canker fungus</name>
    <name type="synonym">Valsa mali</name>
    <dbReference type="NCBI Taxonomy" id="578113"/>
    <lineage>
        <taxon>Eukaryota</taxon>
        <taxon>Fungi</taxon>
        <taxon>Dikarya</taxon>
        <taxon>Ascomycota</taxon>
        <taxon>Pezizomycotina</taxon>
        <taxon>Sordariomycetes</taxon>
        <taxon>Sordariomycetidae</taxon>
        <taxon>Diaporthales</taxon>
        <taxon>Cytosporaceae</taxon>
        <taxon>Cytospora</taxon>
    </lineage>
</organism>
<evidence type="ECO:0000313" key="5">
    <source>
        <dbReference type="Proteomes" id="UP000078576"/>
    </source>
</evidence>
<dbReference type="PANTHER" id="PTHR24320:SF236">
    <property type="entry name" value="SHORT-CHAIN DEHYDROGENASE-RELATED"/>
    <property type="match status" value="1"/>
</dbReference>